<dbReference type="Proteomes" id="UP001149079">
    <property type="component" value="Unassembled WGS sequence"/>
</dbReference>
<feature type="non-terminal residue" evidence="3">
    <location>
        <position position="1"/>
    </location>
</feature>
<feature type="region of interest" description="Disordered" evidence="1">
    <location>
        <begin position="503"/>
        <end position="647"/>
    </location>
</feature>
<feature type="compositionally biased region" description="Polar residues" evidence="1">
    <location>
        <begin position="718"/>
        <end position="727"/>
    </location>
</feature>
<dbReference type="SUPFAM" id="SSF54928">
    <property type="entry name" value="RNA-binding domain, RBD"/>
    <property type="match status" value="1"/>
</dbReference>
<evidence type="ECO:0000313" key="3">
    <source>
        <dbReference type="EMBL" id="KAJ5145498.1"/>
    </source>
</evidence>
<feature type="region of interest" description="Disordered" evidence="1">
    <location>
        <begin position="353"/>
        <end position="373"/>
    </location>
</feature>
<sequence length="734" mass="81131">MTQQPPAHSQDGSSTQSSLHGQLAAFTPTTASQPSNADASEQELVPAAGSDSFAAWLNRYHSRTHRPMPQEGTASPTPRVYSPDYSCSPVRIRNQWQLSPYSPIGGDGHSQTNLAPTQGATGNIQHTPPAALDYEAYEASLAPAFVSSLSPSYPTPQGVEGLADRPQEAGADKPTRGFIVSLVDANTPHGHVLEVLFTKEYYSLELLCLKYIKDKEMFALAFADIREAIDARNGLKDSHPEWRIASATAEEVAGITGASDFIGESPQGVFLLSVQVPPQRLPDPNTEDFIKGLINHFGQVEQFVMIQRSARLLKYRVQYYSLRHGTCAFTCLDGLLYHDFRFEVSPEVSPSLAPSLGQQGPMTPHQGNSGEFEFSPNMGGGKIDGNERIISLARIREGRDVRTTIMIQHIPKFLDCDQVIEVLNRTSRGAYDFLYLRMDWRTRTNFGYAFVNFVDPLDILTLYAAIAGKKWPDCQTAEDPVKISYAMVQGKDNLVTRFRNSNVMTRAPKERPKLFHTSGPLKGLEAPFPPPNDARRLRRSVTSTAQQGVYNNGSRSQTTRSSQRNRNRSNVQRTSNRATRYPAGGSLPNDIPSSSPSARTEHDPRHSRGQSLQQDFPSGSSFTRQENQTMRQVEWRTPPTPQNNPETPSLVLHGNQTMRASVGQDLPQNSPLASPLARMERGLRHSRGQSVSQNVAPASPSAAVVARSVHHSWGQHYRAQQPSSTENAFPFTWE</sequence>
<accession>A0A9W9HF15</accession>
<evidence type="ECO:0000259" key="2">
    <source>
        <dbReference type="Pfam" id="PF04059"/>
    </source>
</evidence>
<reference evidence="3" key="2">
    <citation type="journal article" date="2023" name="IMA Fungus">
        <title>Comparative genomic study of the Penicillium genus elucidates a diverse pangenome and 15 lateral gene transfer events.</title>
        <authorList>
            <person name="Petersen C."/>
            <person name="Sorensen T."/>
            <person name="Nielsen M.R."/>
            <person name="Sondergaard T.E."/>
            <person name="Sorensen J.L."/>
            <person name="Fitzpatrick D.A."/>
            <person name="Frisvad J.C."/>
            <person name="Nielsen K.L."/>
        </authorList>
    </citation>
    <scope>NUCLEOTIDE SEQUENCE</scope>
    <source>
        <strain evidence="3">IBT 22155</strain>
    </source>
</reference>
<proteinExistence type="predicted"/>
<feature type="compositionally biased region" description="Polar residues" evidence="1">
    <location>
        <begin position="109"/>
        <end position="124"/>
    </location>
</feature>
<reference evidence="3" key="1">
    <citation type="submission" date="2022-11" db="EMBL/GenBank/DDBJ databases">
        <authorList>
            <person name="Petersen C."/>
        </authorList>
    </citation>
    <scope>NUCLEOTIDE SEQUENCE</scope>
    <source>
        <strain evidence="3">IBT 22155</strain>
    </source>
</reference>
<feature type="region of interest" description="Disordered" evidence="1">
    <location>
        <begin position="1"/>
        <end position="46"/>
    </location>
</feature>
<feature type="compositionally biased region" description="Low complexity" evidence="1">
    <location>
        <begin position="551"/>
        <end position="577"/>
    </location>
</feature>
<dbReference type="OrthoDB" id="417481at2759"/>
<feature type="region of interest" description="Disordered" evidence="1">
    <location>
        <begin position="99"/>
        <end position="124"/>
    </location>
</feature>
<dbReference type="InterPro" id="IPR035979">
    <property type="entry name" value="RBD_domain_sf"/>
</dbReference>
<dbReference type="InterPro" id="IPR007201">
    <property type="entry name" value="Mei2-like_Rrm_C"/>
</dbReference>
<feature type="domain" description="Mei2-like C-terminal RNA recognition motif" evidence="2">
    <location>
        <begin position="402"/>
        <end position="499"/>
    </location>
</feature>
<feature type="compositionally biased region" description="Polar residues" evidence="1">
    <location>
        <begin position="609"/>
        <end position="631"/>
    </location>
</feature>
<dbReference type="RefSeq" id="XP_056525972.1">
    <property type="nucleotide sequence ID" value="XM_056660806.1"/>
</dbReference>
<feature type="compositionally biased region" description="Polar residues" evidence="1">
    <location>
        <begin position="1"/>
        <end position="20"/>
    </location>
</feature>
<feature type="compositionally biased region" description="Polar residues" evidence="1">
    <location>
        <begin position="356"/>
        <end position="369"/>
    </location>
</feature>
<organism evidence="3 4">
    <name type="scientific">Penicillium bovifimosum</name>
    <dbReference type="NCBI Taxonomy" id="126998"/>
    <lineage>
        <taxon>Eukaryota</taxon>
        <taxon>Fungi</taxon>
        <taxon>Dikarya</taxon>
        <taxon>Ascomycota</taxon>
        <taxon>Pezizomycotina</taxon>
        <taxon>Eurotiomycetes</taxon>
        <taxon>Eurotiomycetidae</taxon>
        <taxon>Eurotiales</taxon>
        <taxon>Aspergillaceae</taxon>
        <taxon>Penicillium</taxon>
    </lineage>
</organism>
<dbReference type="GO" id="GO:0003676">
    <property type="term" value="F:nucleic acid binding"/>
    <property type="evidence" value="ECO:0007669"/>
    <property type="project" value="InterPro"/>
</dbReference>
<evidence type="ECO:0000313" key="4">
    <source>
        <dbReference type="Proteomes" id="UP001149079"/>
    </source>
</evidence>
<feature type="compositionally biased region" description="Polar residues" evidence="1">
    <location>
        <begin position="540"/>
        <end position="550"/>
    </location>
</feature>
<evidence type="ECO:0000256" key="1">
    <source>
        <dbReference type="SAM" id="MobiDB-lite"/>
    </source>
</evidence>
<dbReference type="GeneID" id="81399976"/>
<name>A0A9W9HF15_9EURO</name>
<comment type="caution">
    <text evidence="3">The sequence shown here is derived from an EMBL/GenBank/DDBJ whole genome shotgun (WGS) entry which is preliminary data.</text>
</comment>
<feature type="region of interest" description="Disordered" evidence="1">
    <location>
        <begin position="715"/>
        <end position="734"/>
    </location>
</feature>
<gene>
    <name evidence="3" type="ORF">N7515_000062</name>
</gene>
<dbReference type="AlphaFoldDB" id="A0A9W9HF15"/>
<dbReference type="Pfam" id="PF04059">
    <property type="entry name" value="RRM_2"/>
    <property type="match status" value="1"/>
</dbReference>
<dbReference type="EMBL" id="JAPQKL010000001">
    <property type="protein sequence ID" value="KAJ5145498.1"/>
    <property type="molecule type" value="Genomic_DNA"/>
</dbReference>
<feature type="compositionally biased region" description="Polar residues" evidence="1">
    <location>
        <begin position="27"/>
        <end position="39"/>
    </location>
</feature>
<keyword evidence="4" id="KW-1185">Reference proteome</keyword>
<protein>
    <submittedName>
        <fullName evidence="3">RNA recognition motif 2</fullName>
    </submittedName>
</protein>